<reference evidence="3" key="1">
    <citation type="journal article" date="2020" name="Nature">
        <title>Giant virus diversity and host interactions through global metagenomics.</title>
        <authorList>
            <person name="Schulz F."/>
            <person name="Roux S."/>
            <person name="Paez-Espino D."/>
            <person name="Jungbluth S."/>
            <person name="Walsh D.A."/>
            <person name="Denef V.J."/>
            <person name="McMahon K.D."/>
            <person name="Konstantinidis K.T."/>
            <person name="Eloe-Fadrosh E.A."/>
            <person name="Kyrpides N.C."/>
            <person name="Woyke T."/>
        </authorList>
    </citation>
    <scope>NUCLEOTIDE SEQUENCE</scope>
    <source>
        <strain evidence="3">GVMAG-S-1101171-111</strain>
    </source>
</reference>
<keyword evidence="1" id="KW-0804">Transcription</keyword>
<evidence type="ECO:0000256" key="1">
    <source>
        <dbReference type="ARBA" id="ARBA00023163"/>
    </source>
</evidence>
<protein>
    <recommendedName>
        <fullName evidence="2">RNA polymerase subunit H/Rpb5 C-terminal domain-containing protein</fullName>
    </recommendedName>
</protein>
<dbReference type="GO" id="GO:0005666">
    <property type="term" value="C:RNA polymerase III complex"/>
    <property type="evidence" value="ECO:0007669"/>
    <property type="project" value="TreeGrafter"/>
</dbReference>
<dbReference type="PANTHER" id="PTHR10535">
    <property type="entry name" value="DNA-DIRECTED RNA POLYMERASES I, II, AND III SUBUNIT RPABC1"/>
    <property type="match status" value="1"/>
</dbReference>
<dbReference type="SUPFAM" id="SSF55287">
    <property type="entry name" value="RPB5-like RNA polymerase subunit"/>
    <property type="match status" value="1"/>
</dbReference>
<dbReference type="AlphaFoldDB" id="A0A6C0ASU7"/>
<name>A0A6C0ASU7_9ZZZZ</name>
<dbReference type="GO" id="GO:0005736">
    <property type="term" value="C:RNA polymerase I complex"/>
    <property type="evidence" value="ECO:0007669"/>
    <property type="project" value="TreeGrafter"/>
</dbReference>
<dbReference type="GO" id="GO:0003899">
    <property type="term" value="F:DNA-directed RNA polymerase activity"/>
    <property type="evidence" value="ECO:0007669"/>
    <property type="project" value="InterPro"/>
</dbReference>
<dbReference type="GO" id="GO:0005665">
    <property type="term" value="C:RNA polymerase II, core complex"/>
    <property type="evidence" value="ECO:0007669"/>
    <property type="project" value="TreeGrafter"/>
</dbReference>
<dbReference type="InterPro" id="IPR035913">
    <property type="entry name" value="RPB5-like_sf"/>
</dbReference>
<organism evidence="3">
    <name type="scientific">viral metagenome</name>
    <dbReference type="NCBI Taxonomy" id="1070528"/>
    <lineage>
        <taxon>unclassified sequences</taxon>
        <taxon>metagenomes</taxon>
        <taxon>organismal metagenomes</taxon>
    </lineage>
</organism>
<dbReference type="InterPro" id="IPR000783">
    <property type="entry name" value="RNA_pol_subH/Rpb5_C"/>
</dbReference>
<dbReference type="Pfam" id="PF01191">
    <property type="entry name" value="RNA_pol_Rpb5_C"/>
    <property type="match status" value="1"/>
</dbReference>
<dbReference type="Gene3D" id="3.90.940.20">
    <property type="entry name" value="RPB5-like RNA polymerase subunit"/>
    <property type="match status" value="1"/>
</dbReference>
<dbReference type="GO" id="GO:0006362">
    <property type="term" value="P:transcription elongation by RNA polymerase I"/>
    <property type="evidence" value="ECO:0007669"/>
    <property type="project" value="TreeGrafter"/>
</dbReference>
<dbReference type="GO" id="GO:0042797">
    <property type="term" value="P:tRNA transcription by RNA polymerase III"/>
    <property type="evidence" value="ECO:0007669"/>
    <property type="project" value="TreeGrafter"/>
</dbReference>
<accession>A0A6C0ASU7</accession>
<dbReference type="GO" id="GO:0003677">
    <property type="term" value="F:DNA binding"/>
    <property type="evidence" value="ECO:0007669"/>
    <property type="project" value="InterPro"/>
</dbReference>
<sequence length="209" mass="24634">MSNSIDRITFLYNARKTLMNQLDLLSYDTTPYAEFDSNEIDAMYAKNQLDMLLTHKTNEKKIYIKFYLSAKQIRPANLDDIIEDLYSIDNVLTKDDTLIIITDDEPNDTIISKLKYLFDHDGIFVIIHNIRRLQYNILERNDVPEHIILNDQEIEEMKKTYNITHLMQLPEISRFDPCALVICMRPGQVCLIKRSSATAMFYNYYRICV</sequence>
<dbReference type="EMBL" id="MN740803">
    <property type="protein sequence ID" value="QHS82563.1"/>
    <property type="molecule type" value="Genomic_DNA"/>
</dbReference>
<evidence type="ECO:0000259" key="2">
    <source>
        <dbReference type="Pfam" id="PF01191"/>
    </source>
</evidence>
<feature type="domain" description="RNA polymerase subunit H/Rpb5 C-terminal" evidence="2">
    <location>
        <begin position="135"/>
        <end position="208"/>
    </location>
</feature>
<dbReference type="PIRSF" id="PIRSF000747">
    <property type="entry name" value="RPB5"/>
    <property type="match status" value="1"/>
</dbReference>
<dbReference type="GO" id="GO:0006366">
    <property type="term" value="P:transcription by RNA polymerase II"/>
    <property type="evidence" value="ECO:0007669"/>
    <property type="project" value="TreeGrafter"/>
</dbReference>
<dbReference type="InterPro" id="IPR014381">
    <property type="entry name" value="Arch_Rpo5/euc_Rpb5"/>
</dbReference>
<proteinExistence type="predicted"/>
<evidence type="ECO:0000313" key="3">
    <source>
        <dbReference type="EMBL" id="QHS82563.1"/>
    </source>
</evidence>
<dbReference type="PANTHER" id="PTHR10535:SF0">
    <property type="entry name" value="DNA-DIRECTED RNA POLYMERASES I, II, AND III SUBUNIT RPABC1"/>
    <property type="match status" value="1"/>
</dbReference>